<protein>
    <submittedName>
        <fullName evidence="7">Tetratricopeptide repeat protein</fullName>
    </submittedName>
</protein>
<evidence type="ECO:0000256" key="2">
    <source>
        <dbReference type="ARBA" id="ARBA00023125"/>
    </source>
</evidence>
<feature type="compositionally biased region" description="Basic and acidic residues" evidence="4">
    <location>
        <begin position="309"/>
        <end position="326"/>
    </location>
</feature>
<organism evidence="7 8">
    <name type="scientific">Chryseobacterium formosus</name>
    <dbReference type="NCBI Taxonomy" id="1537363"/>
    <lineage>
        <taxon>Bacteria</taxon>
        <taxon>Pseudomonadati</taxon>
        <taxon>Bacteroidota</taxon>
        <taxon>Flavobacteriia</taxon>
        <taxon>Flavobacteriales</taxon>
        <taxon>Weeksellaceae</taxon>
        <taxon>Chryseobacterium group</taxon>
        <taxon>Chryseobacterium</taxon>
    </lineage>
</organism>
<keyword evidence="1" id="KW-0805">Transcription regulation</keyword>
<reference evidence="7" key="1">
    <citation type="submission" date="2022-10" db="EMBL/GenBank/DDBJ databases">
        <title>Chryseobacterium sp. nov., a novel bacterial species.</title>
        <authorList>
            <person name="Cao Y."/>
        </authorList>
    </citation>
    <scope>NUCLEOTIDE SEQUENCE</scope>
    <source>
        <strain evidence="7">CCTCC AB2015118</strain>
    </source>
</reference>
<dbReference type="Gene3D" id="1.10.10.60">
    <property type="entry name" value="Homeodomain-like"/>
    <property type="match status" value="1"/>
</dbReference>
<dbReference type="Proteomes" id="UP001073122">
    <property type="component" value="Unassembled WGS sequence"/>
</dbReference>
<keyword evidence="5" id="KW-1133">Transmembrane helix</keyword>
<dbReference type="SUPFAM" id="SSF48452">
    <property type="entry name" value="TPR-like"/>
    <property type="match status" value="1"/>
</dbReference>
<evidence type="ECO:0000313" key="7">
    <source>
        <dbReference type="EMBL" id="MCX8524664.1"/>
    </source>
</evidence>
<keyword evidence="8" id="KW-1185">Reference proteome</keyword>
<dbReference type="SUPFAM" id="SSF46689">
    <property type="entry name" value="Homeodomain-like"/>
    <property type="match status" value="1"/>
</dbReference>
<sequence length="460" mass="53608">MLSATLLQQSGEVKKSIEYALKAEDIVVTSEEHLWQAKVYGFLSSQYRNLGLFDQSKKYVEKAEKAIGKLDNQQVINNMKGLLMQEKAYHEIEFKKYSKAIDLIKKSQNYFDLANNKEFFLTATNLQLEGQCYFKLGNYEKATVLYDKAKVILDPMPDNFLKGLVYNGIAQVYIATQNFEKAKQYLKTAEEISEKSNYLHLKKEIYTTSQQYYLETKNIKKFEEVTHKKDSTLEKIDRKTTSFINKEFSELEKKNRASEKNAVKKNYYLVGIAALFGIVLIFLALRRKRQHVKLKLANEQLVEMQRRHSELEIQNQKPKESDHPEPTKTISVDSEQPPMMTAATEQKLLAKLEKFEKTTLYTRNSISLPFLASYCETNTKYLSYVINHFKRKDFNNYINELRINFILEKLQTEPKYQKYKIASLAEEAGFSSQSKFAGAFKKVTHISPSQYLHNLRESQL</sequence>
<evidence type="ECO:0000256" key="5">
    <source>
        <dbReference type="SAM" id="Phobius"/>
    </source>
</evidence>
<evidence type="ECO:0000313" key="8">
    <source>
        <dbReference type="Proteomes" id="UP001073122"/>
    </source>
</evidence>
<dbReference type="SMART" id="SM00028">
    <property type="entry name" value="TPR"/>
    <property type="match status" value="3"/>
</dbReference>
<dbReference type="Pfam" id="PF12833">
    <property type="entry name" value="HTH_18"/>
    <property type="match status" value="1"/>
</dbReference>
<evidence type="ECO:0000259" key="6">
    <source>
        <dbReference type="PROSITE" id="PS01124"/>
    </source>
</evidence>
<keyword evidence="2" id="KW-0238">DNA-binding</keyword>
<name>A0ABT3XU34_9FLAO</name>
<dbReference type="SMART" id="SM00342">
    <property type="entry name" value="HTH_ARAC"/>
    <property type="match status" value="1"/>
</dbReference>
<dbReference type="Gene3D" id="1.25.40.10">
    <property type="entry name" value="Tetratricopeptide repeat domain"/>
    <property type="match status" value="2"/>
</dbReference>
<dbReference type="InterPro" id="IPR011990">
    <property type="entry name" value="TPR-like_helical_dom_sf"/>
</dbReference>
<dbReference type="InterPro" id="IPR009057">
    <property type="entry name" value="Homeodomain-like_sf"/>
</dbReference>
<feature type="domain" description="HTH araC/xylS-type" evidence="6">
    <location>
        <begin position="350"/>
        <end position="454"/>
    </location>
</feature>
<gene>
    <name evidence="7" type="ORF">OF897_12145</name>
</gene>
<evidence type="ECO:0000256" key="1">
    <source>
        <dbReference type="ARBA" id="ARBA00023015"/>
    </source>
</evidence>
<dbReference type="PROSITE" id="PS01124">
    <property type="entry name" value="HTH_ARAC_FAMILY_2"/>
    <property type="match status" value="1"/>
</dbReference>
<dbReference type="PANTHER" id="PTHR43280">
    <property type="entry name" value="ARAC-FAMILY TRANSCRIPTIONAL REGULATOR"/>
    <property type="match status" value="1"/>
</dbReference>
<keyword evidence="3" id="KW-0804">Transcription</keyword>
<feature type="region of interest" description="Disordered" evidence="4">
    <location>
        <begin position="309"/>
        <end position="333"/>
    </location>
</feature>
<keyword evidence="5" id="KW-0472">Membrane</keyword>
<accession>A0ABT3XU34</accession>
<dbReference type="RefSeq" id="WP_267265948.1">
    <property type="nucleotide sequence ID" value="NZ_JAOVZW010000013.1"/>
</dbReference>
<comment type="caution">
    <text evidence="7">The sequence shown here is derived from an EMBL/GenBank/DDBJ whole genome shotgun (WGS) entry which is preliminary data.</text>
</comment>
<dbReference type="Pfam" id="PF13424">
    <property type="entry name" value="TPR_12"/>
    <property type="match status" value="1"/>
</dbReference>
<feature type="transmembrane region" description="Helical" evidence="5">
    <location>
        <begin position="267"/>
        <end position="285"/>
    </location>
</feature>
<dbReference type="Pfam" id="PF13181">
    <property type="entry name" value="TPR_8"/>
    <property type="match status" value="1"/>
</dbReference>
<proteinExistence type="predicted"/>
<keyword evidence="5" id="KW-0812">Transmembrane</keyword>
<dbReference type="InterPro" id="IPR018060">
    <property type="entry name" value="HTH_AraC"/>
</dbReference>
<dbReference type="EMBL" id="JAOVZW010000013">
    <property type="protein sequence ID" value="MCX8524664.1"/>
    <property type="molecule type" value="Genomic_DNA"/>
</dbReference>
<evidence type="ECO:0000256" key="3">
    <source>
        <dbReference type="ARBA" id="ARBA00023163"/>
    </source>
</evidence>
<dbReference type="PANTHER" id="PTHR43280:SF2">
    <property type="entry name" value="HTH-TYPE TRANSCRIPTIONAL REGULATOR EXSA"/>
    <property type="match status" value="1"/>
</dbReference>
<evidence type="ECO:0000256" key="4">
    <source>
        <dbReference type="SAM" id="MobiDB-lite"/>
    </source>
</evidence>
<dbReference type="InterPro" id="IPR019734">
    <property type="entry name" value="TPR_rpt"/>
</dbReference>